<gene>
    <name evidence="2" type="ORF">GCM10017655_24450</name>
</gene>
<dbReference type="EMBL" id="BSFN01000006">
    <property type="protein sequence ID" value="GLK89383.1"/>
    <property type="molecule type" value="Genomic_DNA"/>
</dbReference>
<feature type="chain" id="PRO_5040804638" evidence="1">
    <location>
        <begin position="20"/>
        <end position="175"/>
    </location>
</feature>
<comment type="caution">
    <text evidence="2">The sequence shown here is derived from an EMBL/GenBank/DDBJ whole genome shotgun (WGS) entry which is preliminary data.</text>
</comment>
<organism evidence="2 3">
    <name type="scientific">Pseudomonas turukhanskensis</name>
    <dbReference type="NCBI Taxonomy" id="1806536"/>
    <lineage>
        <taxon>Bacteria</taxon>
        <taxon>Pseudomonadati</taxon>
        <taxon>Pseudomonadota</taxon>
        <taxon>Gammaproteobacteria</taxon>
        <taxon>Pseudomonadales</taxon>
        <taxon>Pseudomonadaceae</taxon>
        <taxon>Pseudomonas</taxon>
    </lineage>
</organism>
<feature type="signal peptide" evidence="1">
    <location>
        <begin position="1"/>
        <end position="19"/>
    </location>
</feature>
<accession>A0A9W6NFU4</accession>
<evidence type="ECO:0000313" key="2">
    <source>
        <dbReference type="EMBL" id="GLK89383.1"/>
    </source>
</evidence>
<reference evidence="2" key="1">
    <citation type="journal article" date="2014" name="Int. J. Syst. Evol. Microbiol.">
        <title>Complete genome sequence of Corynebacterium casei LMG S-19264T (=DSM 44701T), isolated from a smear-ripened cheese.</title>
        <authorList>
            <consortium name="US DOE Joint Genome Institute (JGI-PGF)"/>
            <person name="Walter F."/>
            <person name="Albersmeier A."/>
            <person name="Kalinowski J."/>
            <person name="Ruckert C."/>
        </authorList>
    </citation>
    <scope>NUCLEOTIDE SEQUENCE</scope>
    <source>
        <strain evidence="2">VKM B-2935</strain>
    </source>
</reference>
<proteinExistence type="predicted"/>
<dbReference type="Proteomes" id="UP001143328">
    <property type="component" value="Unassembled WGS sequence"/>
</dbReference>
<dbReference type="AlphaFoldDB" id="A0A9W6NFU4"/>
<name>A0A9W6NFU4_9PSED</name>
<reference evidence="2" key="2">
    <citation type="submission" date="2023-01" db="EMBL/GenBank/DDBJ databases">
        <authorList>
            <person name="Sun Q."/>
            <person name="Evtushenko L."/>
        </authorList>
    </citation>
    <scope>NUCLEOTIDE SEQUENCE</scope>
    <source>
        <strain evidence="2">VKM B-2935</strain>
    </source>
</reference>
<evidence type="ECO:0000256" key="1">
    <source>
        <dbReference type="SAM" id="SignalP"/>
    </source>
</evidence>
<keyword evidence="1" id="KW-0732">Signal</keyword>
<keyword evidence="3" id="KW-1185">Reference proteome</keyword>
<protein>
    <submittedName>
        <fullName evidence="2">Uncharacterized protein</fullName>
    </submittedName>
</protein>
<dbReference type="RefSeq" id="WP_271195580.1">
    <property type="nucleotide sequence ID" value="NZ_BSFN01000006.1"/>
</dbReference>
<sequence>MFRVLLVLFFLSPVLSVGADMPPEVLKLQHTIESIPGITDAVVEKVDLSAIPESDFSLPPYGDLPLGALRRTRGGGANEVLISVNFGISRDSKGLDALEFIAWWVRDSARGGSPIQIRALALPPVGNQFGTTLRFAIDYFYVDPDEDIGNLIAKVGELADGLGGSIEMNSQVIGR</sequence>
<evidence type="ECO:0000313" key="3">
    <source>
        <dbReference type="Proteomes" id="UP001143328"/>
    </source>
</evidence>